<keyword evidence="3 10" id="KW-1134">Transmembrane beta strand</keyword>
<dbReference type="Pfam" id="PF13715">
    <property type="entry name" value="CarbopepD_reg_2"/>
    <property type="match status" value="1"/>
</dbReference>
<dbReference type="InterPro" id="IPR036942">
    <property type="entry name" value="Beta-barrel_TonB_sf"/>
</dbReference>
<dbReference type="FunFam" id="2.170.130.10:FF:000009">
    <property type="entry name" value="SusC/RagA family TonB-linked outer membrane protein"/>
    <property type="match status" value="1"/>
</dbReference>
<evidence type="ECO:0000256" key="2">
    <source>
        <dbReference type="ARBA" id="ARBA00022448"/>
    </source>
</evidence>
<dbReference type="InterPro" id="IPR039426">
    <property type="entry name" value="TonB-dep_rcpt-like"/>
</dbReference>
<evidence type="ECO:0000256" key="12">
    <source>
        <dbReference type="SAM" id="SignalP"/>
    </source>
</evidence>
<evidence type="ECO:0000256" key="10">
    <source>
        <dbReference type="PROSITE-ProRule" id="PRU01360"/>
    </source>
</evidence>
<keyword evidence="7 11" id="KW-0798">TonB box</keyword>
<comment type="caution">
    <text evidence="14">The sequence shown here is derived from an EMBL/GenBank/DDBJ whole genome shotgun (WGS) entry which is preliminary data.</text>
</comment>
<dbReference type="EMBL" id="JNHM01000079">
    <property type="protein sequence ID" value="KDS48994.1"/>
    <property type="molecule type" value="Genomic_DNA"/>
</dbReference>
<dbReference type="InterPro" id="IPR008969">
    <property type="entry name" value="CarboxyPept-like_regulatory"/>
</dbReference>
<evidence type="ECO:0000256" key="1">
    <source>
        <dbReference type="ARBA" id="ARBA00004571"/>
    </source>
</evidence>
<dbReference type="GO" id="GO:0006826">
    <property type="term" value="P:iron ion transport"/>
    <property type="evidence" value="ECO:0007669"/>
    <property type="project" value="UniProtKB-KW"/>
</dbReference>
<dbReference type="InterPro" id="IPR023996">
    <property type="entry name" value="TonB-dep_OMP_SusC/RagA"/>
</dbReference>
<dbReference type="GO" id="GO:0009279">
    <property type="term" value="C:cell outer membrane"/>
    <property type="evidence" value="ECO:0007669"/>
    <property type="project" value="UniProtKB-SubCell"/>
</dbReference>
<keyword evidence="12" id="KW-0732">Signal</keyword>
<evidence type="ECO:0000313" key="14">
    <source>
        <dbReference type="EMBL" id="KDS48994.1"/>
    </source>
</evidence>
<evidence type="ECO:0000256" key="4">
    <source>
        <dbReference type="ARBA" id="ARBA00022496"/>
    </source>
</evidence>
<dbReference type="InterPro" id="IPR000531">
    <property type="entry name" value="Beta-barrel_TonB"/>
</dbReference>
<dbReference type="FunFam" id="2.60.40.1120:FF:000003">
    <property type="entry name" value="Outer membrane protein Omp121"/>
    <property type="match status" value="1"/>
</dbReference>
<evidence type="ECO:0000256" key="6">
    <source>
        <dbReference type="ARBA" id="ARBA00023004"/>
    </source>
</evidence>
<keyword evidence="4" id="KW-0410">Iron transport</keyword>
<keyword evidence="6" id="KW-0408">Iron</keyword>
<keyword evidence="8 10" id="KW-0472">Membrane</keyword>
<evidence type="ECO:0000256" key="9">
    <source>
        <dbReference type="ARBA" id="ARBA00023237"/>
    </source>
</evidence>
<comment type="subcellular location">
    <subcellularLocation>
        <location evidence="1 10">Cell outer membrane</location>
        <topology evidence="1 10">Multi-pass membrane protein</topology>
    </subcellularLocation>
</comment>
<feature type="domain" description="Secretin/TonB short N-terminal" evidence="13">
    <location>
        <begin position="49"/>
        <end position="99"/>
    </location>
</feature>
<keyword evidence="9 10" id="KW-0998">Cell outer membrane</keyword>
<dbReference type="InterPro" id="IPR023997">
    <property type="entry name" value="TonB-dep_OMP_SusC/RagA_CS"/>
</dbReference>
<evidence type="ECO:0000256" key="8">
    <source>
        <dbReference type="ARBA" id="ARBA00023136"/>
    </source>
</evidence>
<organism evidence="14 15">
    <name type="scientific">Phocaeicola vulgatus str. 3975 RP4</name>
    <dbReference type="NCBI Taxonomy" id="1339352"/>
    <lineage>
        <taxon>Bacteria</taxon>
        <taxon>Pseudomonadati</taxon>
        <taxon>Bacteroidota</taxon>
        <taxon>Bacteroidia</taxon>
        <taxon>Bacteroidales</taxon>
        <taxon>Bacteroidaceae</taxon>
        <taxon>Phocaeicola</taxon>
    </lineage>
</organism>
<evidence type="ECO:0000256" key="7">
    <source>
        <dbReference type="ARBA" id="ARBA00023077"/>
    </source>
</evidence>
<dbReference type="Pfam" id="PF07660">
    <property type="entry name" value="STN"/>
    <property type="match status" value="1"/>
</dbReference>
<evidence type="ECO:0000256" key="3">
    <source>
        <dbReference type="ARBA" id="ARBA00022452"/>
    </source>
</evidence>
<dbReference type="Gene3D" id="2.40.170.20">
    <property type="entry name" value="TonB-dependent receptor, beta-barrel domain"/>
    <property type="match status" value="1"/>
</dbReference>
<feature type="signal peptide" evidence="12">
    <location>
        <begin position="1"/>
        <end position="22"/>
    </location>
</feature>
<name>A0A069SHQ0_PHOVU</name>
<comment type="similarity">
    <text evidence="10 11">Belongs to the TonB-dependent receptor family.</text>
</comment>
<dbReference type="NCBIfam" id="TIGR04056">
    <property type="entry name" value="OMP_RagA_SusC"/>
    <property type="match status" value="1"/>
</dbReference>
<dbReference type="Gene3D" id="2.170.130.10">
    <property type="entry name" value="TonB-dependent receptor, plug domain"/>
    <property type="match status" value="1"/>
</dbReference>
<keyword evidence="4" id="KW-0406">Ion transport</keyword>
<dbReference type="AlphaFoldDB" id="A0A069SHQ0"/>
<dbReference type="Pfam" id="PF07715">
    <property type="entry name" value="Plug"/>
    <property type="match status" value="1"/>
</dbReference>
<protein>
    <submittedName>
        <fullName evidence="14">TonB-linked outer membrane, SusC/RagA family protein</fullName>
    </submittedName>
</protein>
<keyword evidence="2 10" id="KW-0813">Transport</keyword>
<dbReference type="Pfam" id="PF00593">
    <property type="entry name" value="TonB_dep_Rec_b-barrel"/>
    <property type="match status" value="1"/>
</dbReference>
<dbReference type="SUPFAM" id="SSF56935">
    <property type="entry name" value="Porins"/>
    <property type="match status" value="1"/>
</dbReference>
<gene>
    <name evidence="14" type="ORF">M099_3263</name>
</gene>
<sequence length="1094" mass="121447">MRISTFLLMVCVFCSYAGNAHSQNAKVSIHMNNVKLDKILNEIENQTDYLFIYNNQVDINKITSVKVKNEAVAQVLDRILSGTGINYELEGTHIILTTEAIKDLHAQQQAKTVTGTVTDVSGEPIIGANIRIKGTTTGTITDIDGNFSIEAKPQSVIEVSYIGYLTQETVINNQKSIRFLLKEDTKTLDEVVVIGYGVQKKADLTGSVANINTEKLNTQSNANIGQALQGKIAGVDIVSQGGAPGSGTRIMVRGIGTLNNASPLYIVDGMYMNSIDHINPNDIASIDVLKDASSAAIYGSRAANGVIIVTTKEGSNTEGKPIIDLSVNLGISTASKFLDMLDAKGWAEVTTIARQAIGKPALDMATDLANKPDNDWQDIMFRPALMQNYNLSVKGGGKYSTYYTGLGYFNQDGIVKGTNYQRYNIQSKNDYKRGIFSAGTNLIISFSHDKPLHQELRGGMIGTILQSVPTLEKYDDTREGGYGGTYGDVVNIPHPLAIIDDNIMDRYNENVKIFANLYAQIELFKGLKYKLNLTPDFSFERYKNYLNKYDFGLATNSITQLTERQRRRRNILVENLLTFDRTFGEHKISALAGYTYQDSRFRHIQAYGEGLPQGLEEIDAATTNRSNEGNSWRSVLTSILGRVFYSYQNKYLFTATIRRDGSSKFGKNNRYGYFPSFSLGWNVAEEKFMENVHWLDQLKLRGGYGVLGNQEIDNYQYSSTITTGINYPDGNGGLLQGAFPKNFANPDIKWEETAMTNVGIDFMAFNNRLSLTADYYVKNTKDILLTVPIPISSGGANDPIRNAGKIRNNGFEFNLGWMDQPNPDISYGINLIGSFNKNKVIAMGSESGSIKGGSTNQNITTSETKAGYPIGGYWLISTAGYFNSQEEVDAYAKDGKKIQPAAEPGDIKFVDANNDGVINDDDRVFQGSPFPDFTFALNGNMRYKNFDLSIGLQGVLGNKIYNATRQTLEDVTKGSNFLASCLDYWTPENKNASHPRLTWDDPNRNTRAESDRYLENGSYLRLRSVQLGYTFPQTWFKGAIQHARVYINAENLFTITSYSGYSPDVNADNANYRGFDNFIYPTNRTFMLGLNVTF</sequence>
<dbReference type="PATRIC" id="fig|1339352.3.peg.3102"/>
<dbReference type="Gene3D" id="2.60.40.1120">
    <property type="entry name" value="Carboxypeptidase-like, regulatory domain"/>
    <property type="match status" value="1"/>
</dbReference>
<dbReference type="InterPro" id="IPR037066">
    <property type="entry name" value="Plug_dom_sf"/>
</dbReference>
<evidence type="ECO:0000259" key="13">
    <source>
        <dbReference type="SMART" id="SM00965"/>
    </source>
</evidence>
<accession>A0A069SHQ0</accession>
<dbReference type="InterPro" id="IPR011662">
    <property type="entry name" value="Secretin/TonB_short_N"/>
</dbReference>
<dbReference type="PROSITE" id="PS52016">
    <property type="entry name" value="TONB_DEPENDENT_REC_3"/>
    <property type="match status" value="1"/>
</dbReference>
<dbReference type="Gene3D" id="3.55.50.30">
    <property type="match status" value="1"/>
</dbReference>
<dbReference type="NCBIfam" id="TIGR04057">
    <property type="entry name" value="SusC_RagA_signa"/>
    <property type="match status" value="1"/>
</dbReference>
<evidence type="ECO:0000256" key="5">
    <source>
        <dbReference type="ARBA" id="ARBA00022692"/>
    </source>
</evidence>
<evidence type="ECO:0000256" key="11">
    <source>
        <dbReference type="RuleBase" id="RU003357"/>
    </source>
</evidence>
<feature type="chain" id="PRO_5001669190" evidence="12">
    <location>
        <begin position="23"/>
        <end position="1094"/>
    </location>
</feature>
<dbReference type="Proteomes" id="UP000027661">
    <property type="component" value="Unassembled WGS sequence"/>
</dbReference>
<dbReference type="InterPro" id="IPR012910">
    <property type="entry name" value="Plug_dom"/>
</dbReference>
<keyword evidence="5 10" id="KW-0812">Transmembrane</keyword>
<proteinExistence type="inferred from homology"/>
<reference evidence="14 15" key="1">
    <citation type="submission" date="2014-04" db="EMBL/GenBank/DDBJ databases">
        <authorList>
            <person name="Sears C."/>
            <person name="Carroll K."/>
            <person name="Sack B.R."/>
            <person name="Qadri F."/>
            <person name="Myers L.L."/>
            <person name="Chung G.-T."/>
            <person name="Escheverria P."/>
            <person name="Fraser C.M."/>
            <person name="Sadzewicz L."/>
            <person name="Shefchek K.A."/>
            <person name="Tallon L."/>
            <person name="Das S.P."/>
            <person name="Daugherty S."/>
            <person name="Mongodin E.F."/>
        </authorList>
    </citation>
    <scope>NUCLEOTIDE SEQUENCE [LARGE SCALE GENOMIC DNA]</scope>
    <source>
        <strain evidence="14 15">3975 RP4</strain>
    </source>
</reference>
<dbReference type="SUPFAM" id="SSF49464">
    <property type="entry name" value="Carboxypeptidase regulatory domain-like"/>
    <property type="match status" value="1"/>
</dbReference>
<dbReference type="SMART" id="SM00965">
    <property type="entry name" value="STN"/>
    <property type="match status" value="1"/>
</dbReference>
<evidence type="ECO:0000313" key="15">
    <source>
        <dbReference type="Proteomes" id="UP000027661"/>
    </source>
</evidence>